<name>A0A5B7FBH8_PORTR</name>
<dbReference type="Proteomes" id="UP000324222">
    <property type="component" value="Unassembled WGS sequence"/>
</dbReference>
<dbReference type="EMBL" id="VSRR010005615">
    <property type="protein sequence ID" value="MPC42927.1"/>
    <property type="molecule type" value="Genomic_DNA"/>
</dbReference>
<evidence type="ECO:0000256" key="1">
    <source>
        <dbReference type="SAM" id="MobiDB-lite"/>
    </source>
</evidence>
<feature type="region of interest" description="Disordered" evidence="1">
    <location>
        <begin position="131"/>
        <end position="166"/>
    </location>
</feature>
<gene>
    <name evidence="2" type="ORF">E2C01_036561</name>
</gene>
<organism evidence="2 3">
    <name type="scientific">Portunus trituberculatus</name>
    <name type="common">Swimming crab</name>
    <name type="synonym">Neptunus trituberculatus</name>
    <dbReference type="NCBI Taxonomy" id="210409"/>
    <lineage>
        <taxon>Eukaryota</taxon>
        <taxon>Metazoa</taxon>
        <taxon>Ecdysozoa</taxon>
        <taxon>Arthropoda</taxon>
        <taxon>Crustacea</taxon>
        <taxon>Multicrustacea</taxon>
        <taxon>Malacostraca</taxon>
        <taxon>Eumalacostraca</taxon>
        <taxon>Eucarida</taxon>
        <taxon>Decapoda</taxon>
        <taxon>Pleocyemata</taxon>
        <taxon>Brachyura</taxon>
        <taxon>Eubrachyura</taxon>
        <taxon>Portunoidea</taxon>
        <taxon>Portunidae</taxon>
        <taxon>Portuninae</taxon>
        <taxon>Portunus</taxon>
    </lineage>
</organism>
<evidence type="ECO:0000313" key="2">
    <source>
        <dbReference type="EMBL" id="MPC42927.1"/>
    </source>
</evidence>
<proteinExistence type="predicted"/>
<comment type="caution">
    <text evidence="2">The sequence shown here is derived from an EMBL/GenBank/DDBJ whole genome shotgun (WGS) entry which is preliminary data.</text>
</comment>
<reference evidence="2 3" key="1">
    <citation type="submission" date="2019-05" db="EMBL/GenBank/DDBJ databases">
        <title>Another draft genome of Portunus trituberculatus and its Hox gene families provides insights of decapod evolution.</title>
        <authorList>
            <person name="Jeong J.-H."/>
            <person name="Song I."/>
            <person name="Kim S."/>
            <person name="Choi T."/>
            <person name="Kim D."/>
            <person name="Ryu S."/>
            <person name="Kim W."/>
        </authorList>
    </citation>
    <scope>NUCLEOTIDE SEQUENCE [LARGE SCALE GENOMIC DNA]</scope>
    <source>
        <tissue evidence="2">Muscle</tissue>
    </source>
</reference>
<evidence type="ECO:0000313" key="3">
    <source>
        <dbReference type="Proteomes" id="UP000324222"/>
    </source>
</evidence>
<sequence length="196" mass="22390">MVGVPVPPLTTTTTTTTTFTTTITTNNNCTHRCYHHHHHYHHHYYHPRFLLFQGHEYGSVCRATVPPLKAVLSPHDILWVPGRHKLRTLEHEPPLNSIKGGGAVRLGSGWAAGHPAALPKKKLDTSHRRATFMPAMDCTQSRRDRPRSQRDRRQSHRDCVQSQSNLSRSLGDGRRLLMLVLEERDTRNGDRRCLFS</sequence>
<keyword evidence="3" id="KW-1185">Reference proteome</keyword>
<accession>A0A5B7FBH8</accession>
<protein>
    <submittedName>
        <fullName evidence="2">Uncharacterized protein</fullName>
    </submittedName>
</protein>
<feature type="compositionally biased region" description="Basic and acidic residues" evidence="1">
    <location>
        <begin position="140"/>
        <end position="159"/>
    </location>
</feature>
<dbReference type="AlphaFoldDB" id="A0A5B7FBH8"/>